<organism evidence="1 2">
    <name type="scientific">Ditylenchus dipsaci</name>
    <dbReference type="NCBI Taxonomy" id="166011"/>
    <lineage>
        <taxon>Eukaryota</taxon>
        <taxon>Metazoa</taxon>
        <taxon>Ecdysozoa</taxon>
        <taxon>Nematoda</taxon>
        <taxon>Chromadorea</taxon>
        <taxon>Rhabditida</taxon>
        <taxon>Tylenchina</taxon>
        <taxon>Tylenchomorpha</taxon>
        <taxon>Sphaerularioidea</taxon>
        <taxon>Anguinidae</taxon>
        <taxon>Anguininae</taxon>
        <taxon>Ditylenchus</taxon>
    </lineage>
</organism>
<proteinExistence type="predicted"/>
<evidence type="ECO:0000313" key="1">
    <source>
        <dbReference type="Proteomes" id="UP000887574"/>
    </source>
</evidence>
<dbReference type="Proteomes" id="UP000887574">
    <property type="component" value="Unplaced"/>
</dbReference>
<dbReference type="AlphaFoldDB" id="A0A915DJP8"/>
<keyword evidence="1" id="KW-1185">Reference proteome</keyword>
<dbReference type="WBParaSite" id="jg19971">
    <property type="protein sequence ID" value="jg19971"/>
    <property type="gene ID" value="jg19971"/>
</dbReference>
<reference evidence="2" key="1">
    <citation type="submission" date="2022-11" db="UniProtKB">
        <authorList>
            <consortium name="WormBaseParasite"/>
        </authorList>
    </citation>
    <scope>IDENTIFICATION</scope>
</reference>
<protein>
    <submittedName>
        <fullName evidence="2">Uncharacterized protein</fullName>
    </submittedName>
</protein>
<accession>A0A915DJP8</accession>
<name>A0A915DJP8_9BILA</name>
<evidence type="ECO:0000313" key="2">
    <source>
        <dbReference type="WBParaSite" id="jg19971"/>
    </source>
</evidence>
<sequence>MFTGNIKAGTAQLYFKVGARPEWRQSKQRPGAIFHVDVEKGLDFKNYWTSILFKIVHVNLYPFTTVLME</sequence>